<dbReference type="EMBL" id="CP097635">
    <property type="protein sequence ID" value="URI07051.1"/>
    <property type="molecule type" value="Genomic_DNA"/>
</dbReference>
<evidence type="ECO:0000313" key="1">
    <source>
        <dbReference type="EMBL" id="URI07051.1"/>
    </source>
</evidence>
<proteinExistence type="predicted"/>
<dbReference type="RefSeq" id="WP_250195316.1">
    <property type="nucleotide sequence ID" value="NZ_CP097635.1"/>
</dbReference>
<reference evidence="1" key="1">
    <citation type="submission" date="2022-05" db="EMBL/GenBank/DDBJ databases">
        <title>An RpoN-dependent PEP-CTERM gene is involved in floc formation of an Aquincola tertiaricarbonis strain.</title>
        <authorList>
            <person name="Qiu D."/>
            <person name="Xia M."/>
        </authorList>
    </citation>
    <scope>NUCLEOTIDE SEQUENCE</scope>
    <source>
        <strain evidence="1">RN12</strain>
    </source>
</reference>
<evidence type="ECO:0000313" key="2">
    <source>
        <dbReference type="Proteomes" id="UP001056201"/>
    </source>
</evidence>
<accession>A0ABY4S100</accession>
<protein>
    <submittedName>
        <fullName evidence="1">SIR2 family protein</fullName>
    </submittedName>
</protein>
<keyword evidence="2" id="KW-1185">Reference proteome</keyword>
<organism evidence="1 2">
    <name type="scientific">Aquincola tertiaricarbonis</name>
    <dbReference type="NCBI Taxonomy" id="391953"/>
    <lineage>
        <taxon>Bacteria</taxon>
        <taxon>Pseudomonadati</taxon>
        <taxon>Pseudomonadota</taxon>
        <taxon>Betaproteobacteria</taxon>
        <taxon>Burkholderiales</taxon>
        <taxon>Sphaerotilaceae</taxon>
        <taxon>Aquincola</taxon>
    </lineage>
</organism>
<dbReference type="Proteomes" id="UP001056201">
    <property type="component" value="Chromosome 1"/>
</dbReference>
<name>A0ABY4S100_AQUTE</name>
<sequence>MDEQSAEAKFSFFKGADDVVAPKNGAPFIWERAASRVRENLHDALNAKHLSFLFGSGCSSLSREGQQKGIPTMAPLAAEFLAAAPGFDDVQFPSAEEREALAKHLGFDLGAGEFKNNLERLMEALYSFQFVLRRSKSDELRKGAAAVDSLIKKVTVFVTRRCSEGAFSHGDSDVVDLYQSFYRKLVYRDRTLPRPWVFTTNYDLFSETAMDRLGMPYCNGFSGTIERRFNPTTYRYALAEQLDLTNRKWAAVDSFIYLCKLHGSINWVEEGGSLFPIREVGPASARTADRVMIYPTPMKQNASFGSPYSDLFREFQARVVREQSVLVSLGYSFGDEHVNNIIFQALTVPTFRLVAFLPPDAKGIPEKLKALNDPRIWLIGGDAPTKESRAHYFETFVGKFMPESPGDKVDTAVARVLQDLIAQGKNLDAAEEAGNDF</sequence>
<dbReference type="Pfam" id="PF13289">
    <property type="entry name" value="SIR2_2"/>
    <property type="match status" value="1"/>
</dbReference>
<gene>
    <name evidence="1" type="ORF">MW290_00020</name>
</gene>